<dbReference type="AlphaFoldDB" id="A0A2S7U547"/>
<protein>
    <submittedName>
        <fullName evidence="8">Aspartate aminotransferase family protein</fullName>
    </submittedName>
</protein>
<dbReference type="PROSITE" id="PS00600">
    <property type="entry name" value="AA_TRANSFER_CLASS_3"/>
    <property type="match status" value="1"/>
</dbReference>
<dbReference type="FunFam" id="3.40.640.10:FF:000004">
    <property type="entry name" value="Acetylornithine aminotransferase"/>
    <property type="match status" value="1"/>
</dbReference>
<keyword evidence="5 7" id="KW-0663">Pyridoxal phosphate</keyword>
<dbReference type="RefSeq" id="WP_105044025.1">
    <property type="nucleotide sequence ID" value="NZ_MQWA01000001.1"/>
</dbReference>
<comment type="similarity">
    <text evidence="7">Belongs to the class-III pyridoxal-phosphate-dependent aminotransferase family.</text>
</comment>
<name>A0A2S7U547_9BACT</name>
<dbReference type="GO" id="GO:0008483">
    <property type="term" value="F:transaminase activity"/>
    <property type="evidence" value="ECO:0007669"/>
    <property type="project" value="UniProtKB-KW"/>
</dbReference>
<sequence length="417" mass="44830">MSVHDTFTQYVMPTYGRFPLVPEKAEGSWLWDDQGNKYLDFCTGIAVCSIGHCHPRLVTAIQQQASKLMHCSNLYEIPQQAELAKTIVENFVKIPGKVFFSNSGAEANEGLIKLARKFGNSKPSTDGTPRPEVITFRNSFHGRTMATLTATGQDAIQKGFAPILPGINYAIYNDLDSVKAQITDKTAAILLEPIQGEGGIFSATAEFLNGLAALCKDHDLLLMLDEVQAGFGRLGHDMAWRAIAPDVQPDAISWAKGMGGGFPVGAFWVSDRAISDGVTLSSQLGPRTHGSTYGGNPLACAASLAVLAEIKEAKLNDNVIAREQQIRATLAEWNHPAIKELRGKGLMLGFALEPSAIKTAEGVTPALALVLKLTEKGMLTVPAGAETLRWLPALNVSQQEVEHALALLKEALDELAA</sequence>
<comment type="pathway">
    <text evidence="6">Amino-acid biosynthesis.</text>
</comment>
<dbReference type="Pfam" id="PF00202">
    <property type="entry name" value="Aminotran_3"/>
    <property type="match status" value="1"/>
</dbReference>
<keyword evidence="2 8" id="KW-0032">Aminotransferase</keyword>
<dbReference type="Proteomes" id="UP000239907">
    <property type="component" value="Unassembled WGS sequence"/>
</dbReference>
<evidence type="ECO:0000256" key="6">
    <source>
        <dbReference type="ARBA" id="ARBA00029440"/>
    </source>
</evidence>
<evidence type="ECO:0000256" key="7">
    <source>
        <dbReference type="RuleBase" id="RU003560"/>
    </source>
</evidence>
<dbReference type="EMBL" id="MQWA01000001">
    <property type="protein sequence ID" value="PQJ29524.1"/>
    <property type="molecule type" value="Genomic_DNA"/>
</dbReference>
<evidence type="ECO:0000256" key="1">
    <source>
        <dbReference type="ARBA" id="ARBA00001933"/>
    </source>
</evidence>
<dbReference type="GO" id="GO:0006526">
    <property type="term" value="P:L-arginine biosynthetic process"/>
    <property type="evidence" value="ECO:0007669"/>
    <property type="project" value="UniProtKB-ARBA"/>
</dbReference>
<dbReference type="NCBIfam" id="TIGR00707">
    <property type="entry name" value="argD"/>
    <property type="match status" value="1"/>
</dbReference>
<dbReference type="Gene3D" id="3.90.1150.10">
    <property type="entry name" value="Aspartate Aminotransferase, domain 1"/>
    <property type="match status" value="1"/>
</dbReference>
<dbReference type="InterPro" id="IPR050103">
    <property type="entry name" value="Class-III_PLP-dep_AT"/>
</dbReference>
<dbReference type="PIRSF" id="PIRSF000521">
    <property type="entry name" value="Transaminase_4ab_Lys_Orn"/>
    <property type="match status" value="1"/>
</dbReference>
<accession>A0A2S7U547</accession>
<dbReference type="InterPro" id="IPR015424">
    <property type="entry name" value="PyrdxlP-dep_Trfase"/>
</dbReference>
<comment type="cofactor">
    <cofactor evidence="1">
        <name>pyridoxal 5'-phosphate</name>
        <dbReference type="ChEBI" id="CHEBI:597326"/>
    </cofactor>
</comment>
<organism evidence="8 9">
    <name type="scientific">Rubritalea profundi</name>
    <dbReference type="NCBI Taxonomy" id="1658618"/>
    <lineage>
        <taxon>Bacteria</taxon>
        <taxon>Pseudomonadati</taxon>
        <taxon>Verrucomicrobiota</taxon>
        <taxon>Verrucomicrobiia</taxon>
        <taxon>Verrucomicrobiales</taxon>
        <taxon>Rubritaleaceae</taxon>
        <taxon>Rubritalea</taxon>
    </lineage>
</organism>
<gene>
    <name evidence="8" type="ORF">BSZ32_14170</name>
</gene>
<dbReference type="InterPro" id="IPR049704">
    <property type="entry name" value="Aminotrans_3_PPA_site"/>
</dbReference>
<dbReference type="InterPro" id="IPR004636">
    <property type="entry name" value="AcOrn/SuccOrn_fam"/>
</dbReference>
<keyword evidence="4 8" id="KW-0808">Transferase</keyword>
<dbReference type="InterPro" id="IPR015422">
    <property type="entry name" value="PyrdxlP-dep_Trfase_small"/>
</dbReference>
<dbReference type="NCBIfam" id="NF002325">
    <property type="entry name" value="PRK01278.1"/>
    <property type="match status" value="1"/>
</dbReference>
<keyword evidence="3" id="KW-0028">Amino-acid biosynthesis</keyword>
<evidence type="ECO:0000256" key="4">
    <source>
        <dbReference type="ARBA" id="ARBA00022679"/>
    </source>
</evidence>
<evidence type="ECO:0000313" key="9">
    <source>
        <dbReference type="Proteomes" id="UP000239907"/>
    </source>
</evidence>
<dbReference type="Gene3D" id="3.40.640.10">
    <property type="entry name" value="Type I PLP-dependent aspartate aminotransferase-like (Major domain)"/>
    <property type="match status" value="1"/>
</dbReference>
<dbReference type="CDD" id="cd00610">
    <property type="entry name" value="OAT_like"/>
    <property type="match status" value="1"/>
</dbReference>
<dbReference type="OrthoDB" id="9807885at2"/>
<reference evidence="8 9" key="1">
    <citation type="submission" date="2016-12" db="EMBL/GenBank/DDBJ databases">
        <title>Study of bacterial adaptation to deep sea.</title>
        <authorList>
            <person name="Song J."/>
            <person name="Yoshizawa S."/>
            <person name="Kogure K."/>
        </authorList>
    </citation>
    <scope>NUCLEOTIDE SEQUENCE [LARGE SCALE GENOMIC DNA]</scope>
    <source>
        <strain evidence="8 9">SAORIC-165</strain>
    </source>
</reference>
<dbReference type="PANTHER" id="PTHR11986">
    <property type="entry name" value="AMINOTRANSFERASE CLASS III"/>
    <property type="match status" value="1"/>
</dbReference>
<comment type="caution">
    <text evidence="8">The sequence shown here is derived from an EMBL/GenBank/DDBJ whole genome shotgun (WGS) entry which is preliminary data.</text>
</comment>
<proteinExistence type="inferred from homology"/>
<evidence type="ECO:0000313" key="8">
    <source>
        <dbReference type="EMBL" id="PQJ29524.1"/>
    </source>
</evidence>
<dbReference type="InterPro" id="IPR005814">
    <property type="entry name" value="Aminotrans_3"/>
</dbReference>
<dbReference type="GO" id="GO:0042802">
    <property type="term" value="F:identical protein binding"/>
    <property type="evidence" value="ECO:0007669"/>
    <property type="project" value="TreeGrafter"/>
</dbReference>
<evidence type="ECO:0000256" key="2">
    <source>
        <dbReference type="ARBA" id="ARBA00022576"/>
    </source>
</evidence>
<keyword evidence="9" id="KW-1185">Reference proteome</keyword>
<dbReference type="SUPFAM" id="SSF53383">
    <property type="entry name" value="PLP-dependent transferases"/>
    <property type="match status" value="1"/>
</dbReference>
<dbReference type="GO" id="GO:0030170">
    <property type="term" value="F:pyridoxal phosphate binding"/>
    <property type="evidence" value="ECO:0007669"/>
    <property type="project" value="InterPro"/>
</dbReference>
<dbReference type="InterPro" id="IPR015421">
    <property type="entry name" value="PyrdxlP-dep_Trfase_major"/>
</dbReference>
<evidence type="ECO:0000256" key="5">
    <source>
        <dbReference type="ARBA" id="ARBA00022898"/>
    </source>
</evidence>
<evidence type="ECO:0000256" key="3">
    <source>
        <dbReference type="ARBA" id="ARBA00022605"/>
    </source>
</evidence>
<dbReference type="PANTHER" id="PTHR11986:SF79">
    <property type="entry name" value="ACETYLORNITHINE AMINOTRANSFERASE, MITOCHONDRIAL"/>
    <property type="match status" value="1"/>
</dbReference>